<evidence type="ECO:0000313" key="2">
    <source>
        <dbReference type="EMBL" id="MBX0324719.1"/>
    </source>
</evidence>
<dbReference type="Pfam" id="PF12840">
    <property type="entry name" value="HTH_20"/>
    <property type="match status" value="1"/>
</dbReference>
<protein>
    <submittedName>
        <fullName evidence="2">Helix-turn-helix domain-containing protein</fullName>
    </submittedName>
</protein>
<keyword evidence="3" id="KW-1185">Reference proteome</keyword>
<dbReference type="InterPro" id="IPR036388">
    <property type="entry name" value="WH-like_DNA-bd_sf"/>
</dbReference>
<evidence type="ECO:0000259" key="1">
    <source>
        <dbReference type="SMART" id="SM00418"/>
    </source>
</evidence>
<dbReference type="CDD" id="cd00090">
    <property type="entry name" value="HTH_ARSR"/>
    <property type="match status" value="1"/>
</dbReference>
<dbReference type="InterPro" id="IPR011991">
    <property type="entry name" value="ArsR-like_HTH"/>
</dbReference>
<dbReference type="AlphaFoldDB" id="A0AAW4PX75"/>
<proteinExistence type="predicted"/>
<feature type="domain" description="HTH arsR-type" evidence="1">
    <location>
        <begin position="38"/>
        <end position="117"/>
    </location>
</feature>
<gene>
    <name evidence="2" type="ORF">EGH21_16965</name>
</gene>
<dbReference type="EMBL" id="RKLR01000008">
    <property type="protein sequence ID" value="MBX0324719.1"/>
    <property type="molecule type" value="Genomic_DNA"/>
</dbReference>
<organism evidence="2 3">
    <name type="scientific">Haloarcula rubra</name>
    <dbReference type="NCBI Taxonomy" id="2487747"/>
    <lineage>
        <taxon>Archaea</taxon>
        <taxon>Methanobacteriati</taxon>
        <taxon>Methanobacteriota</taxon>
        <taxon>Stenosarchaea group</taxon>
        <taxon>Halobacteria</taxon>
        <taxon>Halobacteriales</taxon>
        <taxon>Haloarculaceae</taxon>
        <taxon>Haloarcula</taxon>
    </lineage>
</organism>
<dbReference type="SUPFAM" id="SSF46785">
    <property type="entry name" value="Winged helix' DNA-binding domain"/>
    <property type="match status" value="1"/>
</dbReference>
<dbReference type="InterPro" id="IPR001845">
    <property type="entry name" value="HTH_ArsR_DNA-bd_dom"/>
</dbReference>
<dbReference type="Proteomes" id="UP001430377">
    <property type="component" value="Unassembled WGS sequence"/>
</dbReference>
<dbReference type="GO" id="GO:0003700">
    <property type="term" value="F:DNA-binding transcription factor activity"/>
    <property type="evidence" value="ECO:0007669"/>
    <property type="project" value="InterPro"/>
</dbReference>
<name>A0AAW4PX75_9EURY</name>
<dbReference type="RefSeq" id="WP_220619669.1">
    <property type="nucleotide sequence ID" value="NZ_RKLR01000008.1"/>
</dbReference>
<sequence length="130" mass="14611">MAAETEPTTAAPDEGELEQYVDQRLFDDSMGALADHTARKAALGDERRYAILFLLWEREEVARKELAVAIDDDRYDLSHHLGELVDAGLIARTGAPEDADGRQTFYTITHLGRQEIESDYRSITGFDHSQ</sequence>
<reference evidence="2 3" key="1">
    <citation type="submission" date="2021-06" db="EMBL/GenBank/DDBJ databases">
        <title>Halomicroarcula sp. a new haloarchaeum isolated from saline soil.</title>
        <authorList>
            <person name="Duran-Viseras A."/>
            <person name="Sanchez-Porro C."/>
            <person name="Ventosa A."/>
        </authorList>
    </citation>
    <scope>NUCLEOTIDE SEQUENCE [LARGE SCALE GENOMIC DNA]</scope>
    <source>
        <strain evidence="2 3">F13</strain>
    </source>
</reference>
<accession>A0AAW4PX75</accession>
<dbReference type="InterPro" id="IPR036390">
    <property type="entry name" value="WH_DNA-bd_sf"/>
</dbReference>
<comment type="caution">
    <text evidence="2">The sequence shown here is derived from an EMBL/GenBank/DDBJ whole genome shotgun (WGS) entry which is preliminary data.</text>
</comment>
<dbReference type="SMART" id="SM00418">
    <property type="entry name" value="HTH_ARSR"/>
    <property type="match status" value="1"/>
</dbReference>
<evidence type="ECO:0000313" key="3">
    <source>
        <dbReference type="Proteomes" id="UP001430377"/>
    </source>
</evidence>
<dbReference type="Gene3D" id="1.10.10.10">
    <property type="entry name" value="Winged helix-like DNA-binding domain superfamily/Winged helix DNA-binding domain"/>
    <property type="match status" value="1"/>
</dbReference>